<dbReference type="PATRIC" id="fig|129848.4.peg.413"/>
<accession>A0A1D3L0K1</accession>
<dbReference type="GeneID" id="30411270"/>
<dbReference type="InterPro" id="IPR036918">
    <property type="entry name" value="Pyrv_Knase_C_sf"/>
</dbReference>
<evidence type="ECO:0000313" key="2">
    <source>
        <dbReference type="EMBL" id="SCG84990.1"/>
    </source>
</evidence>
<dbReference type="Proteomes" id="UP000094707">
    <property type="component" value="Chromosome I"/>
</dbReference>
<dbReference type="PIRSF" id="PIRSF016138">
    <property type="entry name" value="UCP016138"/>
    <property type="match status" value="1"/>
</dbReference>
<name>A0A1D3L0K1_9EURY</name>
<keyword evidence="3" id="KW-1185">Reference proteome</keyword>
<dbReference type="InterPro" id="IPR015795">
    <property type="entry name" value="Pyrv_Knase_C"/>
</dbReference>
<dbReference type="EMBL" id="LT607756">
    <property type="protein sequence ID" value="SCG84990.1"/>
    <property type="molecule type" value="Genomic_DNA"/>
</dbReference>
<dbReference type="InterPro" id="IPR015074">
    <property type="entry name" value="DUF1867"/>
</dbReference>
<dbReference type="Gene3D" id="3.40.1380.20">
    <property type="entry name" value="Pyruvate kinase, C-terminal domain"/>
    <property type="match status" value="1"/>
</dbReference>
<sequence>MDKNIHYFENPGIENTDKLIELVKARKEELGIKNIVIASASGSSGVKLAEKIEDASIVNVTHHAGFRGGDEIEVETKYGLELEKRGVEIYAGSHALSGVGRGISNKFGGVTPVEVVAETLRMFSQGLKVCVEISIMAADAGLIPTDTEVIAIGGTGKGVDTAVVLSPAHINNFFDLRIHEIIAMPRP</sequence>
<gene>
    <name evidence="2" type="ORF">MCBB_0410</name>
</gene>
<proteinExistence type="predicted"/>
<dbReference type="KEGG" id="mcub:MCBB_0410"/>
<evidence type="ECO:0000313" key="3">
    <source>
        <dbReference type="Proteomes" id="UP000094707"/>
    </source>
</evidence>
<dbReference type="RefSeq" id="WP_071906104.1">
    <property type="nucleotide sequence ID" value="NZ_LT607756.1"/>
</dbReference>
<organism evidence="2 3">
    <name type="scientific">Methanobacterium congolense</name>
    <dbReference type="NCBI Taxonomy" id="118062"/>
    <lineage>
        <taxon>Archaea</taxon>
        <taxon>Methanobacteriati</taxon>
        <taxon>Methanobacteriota</taxon>
        <taxon>Methanomada group</taxon>
        <taxon>Methanobacteria</taxon>
        <taxon>Methanobacteriales</taxon>
        <taxon>Methanobacteriaceae</taxon>
        <taxon>Methanobacterium</taxon>
    </lineage>
</organism>
<feature type="domain" description="Pyruvate kinase C-terminal" evidence="1">
    <location>
        <begin position="19"/>
        <end position="164"/>
    </location>
</feature>
<protein>
    <recommendedName>
        <fullName evidence="1">Pyruvate kinase C-terminal domain-containing protein</fullName>
    </recommendedName>
</protein>
<reference evidence="2 3" key="1">
    <citation type="submission" date="2016-08" db="EMBL/GenBank/DDBJ databases">
        <authorList>
            <person name="Seilhamer J.J."/>
        </authorList>
    </citation>
    <scope>NUCLEOTIDE SEQUENCE [LARGE SCALE GENOMIC DNA]</scope>
    <source>
        <strain evidence="2">Buetzberg</strain>
    </source>
</reference>
<dbReference type="SUPFAM" id="SSF52935">
    <property type="entry name" value="PK C-terminal domain-like"/>
    <property type="match status" value="1"/>
</dbReference>
<evidence type="ECO:0000259" key="1">
    <source>
        <dbReference type="Pfam" id="PF02887"/>
    </source>
</evidence>
<dbReference type="OrthoDB" id="64834at2157"/>
<dbReference type="AlphaFoldDB" id="A0A1D3L0K1"/>
<dbReference type="Pfam" id="PF02887">
    <property type="entry name" value="PK_C"/>
    <property type="match status" value="1"/>
</dbReference>